<dbReference type="CDD" id="cd16926">
    <property type="entry name" value="HATPase_MutL-MLH-PMS-like"/>
    <property type="match status" value="1"/>
</dbReference>
<dbReference type="InterPro" id="IPR042120">
    <property type="entry name" value="MutL_C_dimsub"/>
</dbReference>
<dbReference type="SUPFAM" id="SSF54211">
    <property type="entry name" value="Ribosomal protein S5 domain 2-like"/>
    <property type="match status" value="1"/>
</dbReference>
<dbReference type="GO" id="GO:0030983">
    <property type="term" value="F:mismatched DNA binding"/>
    <property type="evidence" value="ECO:0007669"/>
    <property type="project" value="InterPro"/>
</dbReference>
<keyword evidence="2" id="KW-0227">DNA damage</keyword>
<dbReference type="PANTHER" id="PTHR10073">
    <property type="entry name" value="DNA MISMATCH REPAIR PROTEIN MLH, PMS, MUTL"/>
    <property type="match status" value="1"/>
</dbReference>
<dbReference type="InterPro" id="IPR020568">
    <property type="entry name" value="Ribosomal_Su5_D2-typ_SF"/>
</dbReference>
<protein>
    <submittedName>
        <fullName evidence="6">DNA mismatch repair protein MutL</fullName>
    </submittedName>
</protein>
<evidence type="ECO:0000259" key="5">
    <source>
        <dbReference type="SMART" id="SM01340"/>
    </source>
</evidence>
<dbReference type="Gene3D" id="3.30.1370.100">
    <property type="entry name" value="MutL, C-terminal domain, regulatory subdomain"/>
    <property type="match status" value="1"/>
</dbReference>
<dbReference type="GO" id="GO:0005524">
    <property type="term" value="F:ATP binding"/>
    <property type="evidence" value="ECO:0007669"/>
    <property type="project" value="InterPro"/>
</dbReference>
<name>A0A644U0K6_9ZZZZ</name>
<dbReference type="Pfam" id="PF08676">
    <property type="entry name" value="MutL_C"/>
    <property type="match status" value="1"/>
</dbReference>
<dbReference type="InterPro" id="IPR037198">
    <property type="entry name" value="MutL_C_sf"/>
</dbReference>
<dbReference type="InterPro" id="IPR042121">
    <property type="entry name" value="MutL_C_regsub"/>
</dbReference>
<evidence type="ECO:0000256" key="3">
    <source>
        <dbReference type="ARBA" id="ARBA00023204"/>
    </source>
</evidence>
<feature type="domain" description="DNA mismatch repair protein S5" evidence="5">
    <location>
        <begin position="209"/>
        <end position="327"/>
    </location>
</feature>
<dbReference type="EMBL" id="VSSQ01000068">
    <property type="protein sequence ID" value="MPL72753.1"/>
    <property type="molecule type" value="Genomic_DNA"/>
</dbReference>
<gene>
    <name evidence="6" type="primary">mutL_8</name>
    <name evidence="6" type="ORF">SDC9_18543</name>
</gene>
<evidence type="ECO:0000256" key="1">
    <source>
        <dbReference type="ARBA" id="ARBA00006082"/>
    </source>
</evidence>
<dbReference type="Pfam" id="PF13589">
    <property type="entry name" value="HATPase_c_3"/>
    <property type="match status" value="1"/>
</dbReference>
<dbReference type="FunFam" id="3.30.565.10:FF:000003">
    <property type="entry name" value="DNA mismatch repair endonuclease MutL"/>
    <property type="match status" value="1"/>
</dbReference>
<dbReference type="InterPro" id="IPR014721">
    <property type="entry name" value="Ribsml_uS5_D2-typ_fold_subgr"/>
</dbReference>
<dbReference type="InterPro" id="IPR014762">
    <property type="entry name" value="DNA_mismatch_repair_CS"/>
</dbReference>
<evidence type="ECO:0000259" key="4">
    <source>
        <dbReference type="SMART" id="SM00853"/>
    </source>
</evidence>
<dbReference type="InterPro" id="IPR036890">
    <property type="entry name" value="HATPase_C_sf"/>
</dbReference>
<dbReference type="CDD" id="cd00782">
    <property type="entry name" value="MutL_Trans"/>
    <property type="match status" value="1"/>
</dbReference>
<dbReference type="InterPro" id="IPR020667">
    <property type="entry name" value="DNA_mismatch_repair_MutL"/>
</dbReference>
<organism evidence="6">
    <name type="scientific">bioreactor metagenome</name>
    <dbReference type="NCBI Taxonomy" id="1076179"/>
    <lineage>
        <taxon>unclassified sequences</taxon>
        <taxon>metagenomes</taxon>
        <taxon>ecological metagenomes</taxon>
    </lineage>
</organism>
<dbReference type="SUPFAM" id="SSF118116">
    <property type="entry name" value="DNA mismatch repair protein MutL"/>
    <property type="match status" value="1"/>
</dbReference>
<dbReference type="InterPro" id="IPR013507">
    <property type="entry name" value="DNA_mismatch_S5_2-like"/>
</dbReference>
<dbReference type="HAMAP" id="MF_00149">
    <property type="entry name" value="DNA_mis_repair"/>
    <property type="match status" value="1"/>
</dbReference>
<feature type="domain" description="MutL C-terminal dimerisation" evidence="4">
    <location>
        <begin position="410"/>
        <end position="550"/>
    </location>
</feature>
<proteinExistence type="inferred from homology"/>
<comment type="caution">
    <text evidence="6">The sequence shown here is derived from an EMBL/GenBank/DDBJ whole genome shotgun (WGS) entry which is preliminary data.</text>
</comment>
<accession>A0A644U0K6</accession>
<keyword evidence="3" id="KW-0234">DNA repair</keyword>
<reference evidence="6" key="1">
    <citation type="submission" date="2019-08" db="EMBL/GenBank/DDBJ databases">
        <authorList>
            <person name="Kucharzyk K."/>
            <person name="Murdoch R.W."/>
            <person name="Higgins S."/>
            <person name="Loffler F."/>
        </authorList>
    </citation>
    <scope>NUCLEOTIDE SEQUENCE</scope>
</reference>
<dbReference type="InterPro" id="IPR002099">
    <property type="entry name" value="MutL/Mlh/PMS"/>
</dbReference>
<dbReference type="Gene3D" id="3.30.1540.20">
    <property type="entry name" value="MutL, C-terminal domain, dimerisation subdomain"/>
    <property type="match status" value="1"/>
</dbReference>
<sequence length="591" mass="67592">MPNLIQILPPNISNQIAAGEVVQRPASVVKELIENAIDAKATHIQLNIKDAGKTLIQVIDNGTGMNEEDALISFERHATSKIKTSEDLFHLTTMGFRGEALASIAAIAHVEMKTKQENQELGTFVEMEGNVCKNKTPIACEKGTSISVKNLFYNVPARRNFLKTDPIENNHILEEFIRTALINNDIAFTYYNNGKLIHKLDKQNLKKRIIDLFGKAYNERLLPIEEEIDAVKISGFIIKAEYVKKNKSEQYFFVNNRYMRNSYLANSIDRAYQGMIQEKTYPAFFIHLNLNPENIDVNIHPTKTEIKFLDDKVIYAVLYAAAKKSLGQFTLINQLDFSLDSSFEFTPLKKGEMPTMPRTNFNPDYNPFEKETTNKISYPKQEDIFEDKGVNIFTIEESFKTNYSNNNPEVIQFLNKYIITKTKNNILIINQERASQRILYDKFSSMDFADISCQQLLFPYNHFFSPTHTTQLLELLPDIRKYGFAIEYQKDGSFNITATPNEMNSDDAQIILEDLLFELNQTNFNSPSPKSQKIALTMAKRLSIKEGKQLQDEEMLGIVGQLFSSSSCEISPFGKKIIHKLDMEEIDNIFG</sequence>
<dbReference type="SMART" id="SM01340">
    <property type="entry name" value="DNA_mis_repair"/>
    <property type="match status" value="1"/>
</dbReference>
<dbReference type="InterPro" id="IPR014790">
    <property type="entry name" value="MutL_C"/>
</dbReference>
<dbReference type="SUPFAM" id="SSF55874">
    <property type="entry name" value="ATPase domain of HSP90 chaperone/DNA topoisomerase II/histidine kinase"/>
    <property type="match status" value="1"/>
</dbReference>
<dbReference type="GO" id="GO:0006298">
    <property type="term" value="P:mismatch repair"/>
    <property type="evidence" value="ECO:0007669"/>
    <property type="project" value="InterPro"/>
</dbReference>
<dbReference type="NCBIfam" id="TIGR00585">
    <property type="entry name" value="mutl"/>
    <property type="match status" value="1"/>
</dbReference>
<comment type="similarity">
    <text evidence="1">Belongs to the DNA mismatch repair MutL/HexB family.</text>
</comment>
<dbReference type="Gene3D" id="3.30.565.10">
    <property type="entry name" value="Histidine kinase-like ATPase, C-terminal domain"/>
    <property type="match status" value="1"/>
</dbReference>
<dbReference type="SMART" id="SM00853">
    <property type="entry name" value="MutL_C"/>
    <property type="match status" value="1"/>
</dbReference>
<dbReference type="PANTHER" id="PTHR10073:SF12">
    <property type="entry name" value="DNA MISMATCH REPAIR PROTEIN MLH1"/>
    <property type="match status" value="1"/>
</dbReference>
<dbReference type="AlphaFoldDB" id="A0A644U0K6"/>
<dbReference type="GO" id="GO:0016887">
    <property type="term" value="F:ATP hydrolysis activity"/>
    <property type="evidence" value="ECO:0007669"/>
    <property type="project" value="InterPro"/>
</dbReference>
<dbReference type="GO" id="GO:0032300">
    <property type="term" value="C:mismatch repair complex"/>
    <property type="evidence" value="ECO:0007669"/>
    <property type="project" value="InterPro"/>
</dbReference>
<dbReference type="Gene3D" id="3.30.230.10">
    <property type="match status" value="1"/>
</dbReference>
<evidence type="ECO:0000313" key="6">
    <source>
        <dbReference type="EMBL" id="MPL72753.1"/>
    </source>
</evidence>
<evidence type="ECO:0000256" key="2">
    <source>
        <dbReference type="ARBA" id="ARBA00022763"/>
    </source>
</evidence>
<dbReference type="PROSITE" id="PS00058">
    <property type="entry name" value="DNA_MISMATCH_REPAIR_1"/>
    <property type="match status" value="1"/>
</dbReference>
<dbReference type="GO" id="GO:0140664">
    <property type="term" value="F:ATP-dependent DNA damage sensor activity"/>
    <property type="evidence" value="ECO:0007669"/>
    <property type="project" value="InterPro"/>
</dbReference>
<dbReference type="Pfam" id="PF01119">
    <property type="entry name" value="DNA_mis_repair"/>
    <property type="match status" value="1"/>
</dbReference>
<dbReference type="InterPro" id="IPR038973">
    <property type="entry name" value="MutL/Mlh/Pms-like"/>
</dbReference>